<protein>
    <submittedName>
        <fullName evidence="2">DUF3012 domain-containing protein</fullName>
    </submittedName>
</protein>
<dbReference type="Pfam" id="PF11216">
    <property type="entry name" value="DUF3012"/>
    <property type="match status" value="2"/>
</dbReference>
<dbReference type="RefSeq" id="WP_161153307.1">
    <property type="nucleotide sequence ID" value="NZ_WEKT01000002.1"/>
</dbReference>
<dbReference type="Proteomes" id="UP000462621">
    <property type="component" value="Unassembled WGS sequence"/>
</dbReference>
<keyword evidence="3" id="KW-1185">Reference proteome</keyword>
<gene>
    <name evidence="2" type="ORF">F9817_02100</name>
</gene>
<accession>A0A7X4LHZ4</accession>
<dbReference type="PROSITE" id="PS51257">
    <property type="entry name" value="PROKAR_LIPOPROTEIN"/>
    <property type="match status" value="1"/>
</dbReference>
<comment type="caution">
    <text evidence="2">The sequence shown here is derived from an EMBL/GenBank/DDBJ whole genome shotgun (WGS) entry which is preliminary data.</text>
</comment>
<dbReference type="EMBL" id="WEKT01000002">
    <property type="protein sequence ID" value="MZI91996.1"/>
    <property type="molecule type" value="Genomic_DNA"/>
</dbReference>
<sequence length="88" mass="9946">MLKRSAFVLLSVLALSACQDEVGSQSWCQDMREKPKTEWSSQNAVDYAKNCLLNNEVGSEQWCKDMDEKPKGDWTANQATSYAKHCVL</sequence>
<name>A0A7X4LHZ4_9VIBR</name>
<reference evidence="2 3" key="1">
    <citation type="submission" date="2019-10" db="EMBL/GenBank/DDBJ databases">
        <title>Vibrio sp. nov. isolated from a shrimp pond.</title>
        <authorList>
            <person name="Gomez-Gil B."/>
            <person name="Enciso-Ibarra J."/>
            <person name="Enciso-Ibarra K."/>
            <person name="Bolan-Mejia C."/>
        </authorList>
    </citation>
    <scope>NUCLEOTIDE SEQUENCE [LARGE SCALE GENOMIC DNA]</scope>
    <source>
        <strain evidence="2 3">CAIM 722</strain>
    </source>
</reference>
<evidence type="ECO:0000313" key="2">
    <source>
        <dbReference type="EMBL" id="MZI91996.1"/>
    </source>
</evidence>
<proteinExistence type="predicted"/>
<keyword evidence="1" id="KW-0732">Signal</keyword>
<dbReference type="InterPro" id="IPR021379">
    <property type="entry name" value="DUF3012"/>
</dbReference>
<feature type="chain" id="PRO_5031139290" evidence="1">
    <location>
        <begin position="20"/>
        <end position="88"/>
    </location>
</feature>
<feature type="signal peptide" evidence="1">
    <location>
        <begin position="1"/>
        <end position="19"/>
    </location>
</feature>
<organism evidence="2 3">
    <name type="scientific">Vibrio eleionomae</name>
    <dbReference type="NCBI Taxonomy" id="2653505"/>
    <lineage>
        <taxon>Bacteria</taxon>
        <taxon>Pseudomonadati</taxon>
        <taxon>Pseudomonadota</taxon>
        <taxon>Gammaproteobacteria</taxon>
        <taxon>Vibrionales</taxon>
        <taxon>Vibrionaceae</taxon>
        <taxon>Vibrio</taxon>
    </lineage>
</organism>
<dbReference type="AlphaFoldDB" id="A0A7X4LHZ4"/>
<evidence type="ECO:0000313" key="3">
    <source>
        <dbReference type="Proteomes" id="UP000462621"/>
    </source>
</evidence>
<evidence type="ECO:0000256" key="1">
    <source>
        <dbReference type="SAM" id="SignalP"/>
    </source>
</evidence>